<feature type="compositionally biased region" description="Basic and acidic residues" evidence="1">
    <location>
        <begin position="86"/>
        <end position="105"/>
    </location>
</feature>
<evidence type="ECO:0000313" key="2">
    <source>
        <dbReference type="EMBL" id="KAF7691722.1"/>
    </source>
</evidence>
<organism evidence="2 3">
    <name type="scientific">Silurus meridionalis</name>
    <name type="common">Southern catfish</name>
    <name type="synonym">Silurus soldatovi meridionalis</name>
    <dbReference type="NCBI Taxonomy" id="175797"/>
    <lineage>
        <taxon>Eukaryota</taxon>
        <taxon>Metazoa</taxon>
        <taxon>Chordata</taxon>
        <taxon>Craniata</taxon>
        <taxon>Vertebrata</taxon>
        <taxon>Euteleostomi</taxon>
        <taxon>Actinopterygii</taxon>
        <taxon>Neopterygii</taxon>
        <taxon>Teleostei</taxon>
        <taxon>Ostariophysi</taxon>
        <taxon>Siluriformes</taxon>
        <taxon>Siluridae</taxon>
        <taxon>Silurus</taxon>
    </lineage>
</organism>
<accession>A0A8T0AH10</accession>
<sequence length="122" mass="14131">MRARERARKRESHVVKATNTRARAQVVSKPFETNGCNCCYSDGFNSERSGRPLANSTPENVKTIRQLVHDDRRRTIHVISLPHPHYTPDSRRLRPRPEDEVRSDTTSEIQPESQKVLDTLRK</sequence>
<name>A0A8T0AH10_SILME</name>
<keyword evidence="3" id="KW-1185">Reference proteome</keyword>
<feature type="region of interest" description="Disordered" evidence="1">
    <location>
        <begin position="78"/>
        <end position="122"/>
    </location>
</feature>
<dbReference type="AlphaFoldDB" id="A0A8T0AH10"/>
<evidence type="ECO:0000313" key="3">
    <source>
        <dbReference type="Proteomes" id="UP000606274"/>
    </source>
</evidence>
<reference evidence="2" key="1">
    <citation type="submission" date="2020-08" db="EMBL/GenBank/DDBJ databases">
        <title>Chromosome-level assembly of Southern catfish (Silurus meridionalis) provides insights into visual adaptation to the nocturnal and benthic lifestyles.</title>
        <authorList>
            <person name="Zhang Y."/>
            <person name="Wang D."/>
            <person name="Peng Z."/>
        </authorList>
    </citation>
    <scope>NUCLEOTIDE SEQUENCE</scope>
    <source>
        <strain evidence="2">SWU-2019-XX</strain>
        <tissue evidence="2">Muscle</tissue>
    </source>
</reference>
<dbReference type="Proteomes" id="UP000606274">
    <property type="component" value="Unassembled WGS sequence"/>
</dbReference>
<evidence type="ECO:0000256" key="1">
    <source>
        <dbReference type="SAM" id="MobiDB-lite"/>
    </source>
</evidence>
<protein>
    <submittedName>
        <fullName evidence="2">Uncharacterized protein</fullName>
    </submittedName>
</protein>
<comment type="caution">
    <text evidence="2">The sequence shown here is derived from an EMBL/GenBank/DDBJ whole genome shotgun (WGS) entry which is preliminary data.</text>
</comment>
<gene>
    <name evidence="2" type="ORF">HF521_010689</name>
</gene>
<dbReference type="EMBL" id="JABFDY010000021">
    <property type="protein sequence ID" value="KAF7691722.1"/>
    <property type="molecule type" value="Genomic_DNA"/>
</dbReference>
<proteinExistence type="predicted"/>